<dbReference type="AlphaFoldDB" id="A0AAN5ALS2"/>
<protein>
    <submittedName>
        <fullName evidence="2">Uncharacterized protein</fullName>
    </submittedName>
</protein>
<proteinExistence type="predicted"/>
<keyword evidence="3" id="KW-1185">Reference proteome</keyword>
<evidence type="ECO:0000256" key="1">
    <source>
        <dbReference type="SAM" id="MobiDB-lite"/>
    </source>
</evidence>
<dbReference type="EMBL" id="BQKE01000002">
    <property type="protein sequence ID" value="GJM63102.1"/>
    <property type="molecule type" value="Genomic_DNA"/>
</dbReference>
<name>A0AAN5ALS2_9BACT</name>
<gene>
    <name evidence="2" type="ORF">PEDI_36540</name>
</gene>
<feature type="region of interest" description="Disordered" evidence="1">
    <location>
        <begin position="26"/>
        <end position="46"/>
    </location>
</feature>
<reference evidence="2 3" key="1">
    <citation type="submission" date="2021-12" db="EMBL/GenBank/DDBJ databases">
        <title>Genome sequencing of bacteria with rrn-lacking chromosome and rrn-plasmid.</title>
        <authorList>
            <person name="Anda M."/>
            <person name="Iwasaki W."/>
        </authorList>
    </citation>
    <scope>NUCLEOTIDE SEQUENCE [LARGE SCALE GENOMIC DNA]</scope>
    <source>
        <strain evidence="2 3">NBRC 15940</strain>
    </source>
</reference>
<accession>A0AAN5ALS2</accession>
<evidence type="ECO:0000313" key="2">
    <source>
        <dbReference type="EMBL" id="GJM63102.1"/>
    </source>
</evidence>
<organism evidence="2 3">
    <name type="scientific">Persicobacter diffluens</name>
    <dbReference type="NCBI Taxonomy" id="981"/>
    <lineage>
        <taxon>Bacteria</taxon>
        <taxon>Pseudomonadati</taxon>
        <taxon>Bacteroidota</taxon>
        <taxon>Cytophagia</taxon>
        <taxon>Cytophagales</taxon>
        <taxon>Persicobacteraceae</taxon>
        <taxon>Persicobacter</taxon>
    </lineage>
</organism>
<dbReference type="Proteomes" id="UP001310022">
    <property type="component" value="Unassembled WGS sequence"/>
</dbReference>
<evidence type="ECO:0000313" key="3">
    <source>
        <dbReference type="Proteomes" id="UP001310022"/>
    </source>
</evidence>
<sequence length="46" mass="5164">MNGIAHNGNIHLKKTGFKKLFFYDSNHGKNLSSNKKSPKFKNTEAA</sequence>
<comment type="caution">
    <text evidence="2">The sequence shown here is derived from an EMBL/GenBank/DDBJ whole genome shotgun (WGS) entry which is preliminary data.</text>
</comment>